<accession>A0A6A6VQB6</accession>
<dbReference type="EMBL" id="MU006561">
    <property type="protein sequence ID" value="KAF2752069.1"/>
    <property type="molecule type" value="Genomic_DNA"/>
</dbReference>
<feature type="region of interest" description="Disordered" evidence="1">
    <location>
        <begin position="64"/>
        <end position="89"/>
    </location>
</feature>
<reference evidence="3" key="1">
    <citation type="journal article" date="2020" name="Stud. Mycol.">
        <title>101 Dothideomycetes genomes: a test case for predicting lifestyles and emergence of pathogens.</title>
        <authorList>
            <person name="Haridas S."/>
            <person name="Albert R."/>
            <person name="Binder M."/>
            <person name="Bloem J."/>
            <person name="Labutti K."/>
            <person name="Salamov A."/>
            <person name="Andreopoulos B."/>
            <person name="Baker S."/>
            <person name="Barry K."/>
            <person name="Bills G."/>
            <person name="Bluhm B."/>
            <person name="Cannon C."/>
            <person name="Castanera R."/>
            <person name="Culley D."/>
            <person name="Daum C."/>
            <person name="Ezra D."/>
            <person name="Gonzalez J."/>
            <person name="Henrissat B."/>
            <person name="Kuo A."/>
            <person name="Liang C."/>
            <person name="Lipzen A."/>
            <person name="Lutzoni F."/>
            <person name="Magnuson J."/>
            <person name="Mondo S."/>
            <person name="Nolan M."/>
            <person name="Ohm R."/>
            <person name="Pangilinan J."/>
            <person name="Park H.-J."/>
            <person name="Ramirez L."/>
            <person name="Alfaro M."/>
            <person name="Sun H."/>
            <person name="Tritt A."/>
            <person name="Yoshinaga Y."/>
            <person name="Zwiers L.-H."/>
            <person name="Turgeon B."/>
            <person name="Goodwin S."/>
            <person name="Spatafora J."/>
            <person name="Crous P."/>
            <person name="Grigoriev I."/>
        </authorList>
    </citation>
    <scope>NUCLEOTIDE SEQUENCE</scope>
    <source>
        <strain evidence="3">CBS 119925</strain>
    </source>
</reference>
<dbReference type="Proteomes" id="UP000799440">
    <property type="component" value="Unassembled WGS sequence"/>
</dbReference>
<gene>
    <name evidence="3" type="ORF">M011DRAFT_15467</name>
</gene>
<evidence type="ECO:0000256" key="2">
    <source>
        <dbReference type="SAM" id="SignalP"/>
    </source>
</evidence>
<name>A0A6A6VQB6_9PLEO</name>
<dbReference type="AlphaFoldDB" id="A0A6A6VQB6"/>
<keyword evidence="2" id="KW-0732">Signal</keyword>
<feature type="signal peptide" evidence="2">
    <location>
        <begin position="1"/>
        <end position="36"/>
    </location>
</feature>
<feature type="chain" id="PRO_5025611266" evidence="2">
    <location>
        <begin position="37"/>
        <end position="164"/>
    </location>
</feature>
<protein>
    <submittedName>
        <fullName evidence="3">Uncharacterized protein</fullName>
    </submittedName>
</protein>
<evidence type="ECO:0000256" key="1">
    <source>
        <dbReference type="SAM" id="MobiDB-lite"/>
    </source>
</evidence>
<organism evidence="3 4">
    <name type="scientific">Sporormia fimetaria CBS 119925</name>
    <dbReference type="NCBI Taxonomy" id="1340428"/>
    <lineage>
        <taxon>Eukaryota</taxon>
        <taxon>Fungi</taxon>
        <taxon>Dikarya</taxon>
        <taxon>Ascomycota</taxon>
        <taxon>Pezizomycotina</taxon>
        <taxon>Dothideomycetes</taxon>
        <taxon>Pleosporomycetidae</taxon>
        <taxon>Pleosporales</taxon>
        <taxon>Sporormiaceae</taxon>
        <taxon>Sporormia</taxon>
    </lineage>
</organism>
<proteinExistence type="predicted"/>
<evidence type="ECO:0000313" key="3">
    <source>
        <dbReference type="EMBL" id="KAF2752069.1"/>
    </source>
</evidence>
<keyword evidence="4" id="KW-1185">Reference proteome</keyword>
<sequence length="164" mass="18085">MCMCVWRTFRCIASAPCNLSITLSHLSGLLVDAATAAGIVEKKIGFCIYDNVLARRVDPSQTLPILQQPPSLTLGTPHETNPPNTQHPTLSTPPLPEAFVPPPPTIPTYATFLPRPKINPPVRTTTPRYAVSTSLSLTLRRRETWYACQCSTRPETGRRSELYG</sequence>
<evidence type="ECO:0000313" key="4">
    <source>
        <dbReference type="Proteomes" id="UP000799440"/>
    </source>
</evidence>